<feature type="transmembrane region" description="Helical" evidence="1">
    <location>
        <begin position="117"/>
        <end position="137"/>
    </location>
</feature>
<accession>A0A6A3PC39</accession>
<feature type="transmembrane region" description="Helical" evidence="1">
    <location>
        <begin position="46"/>
        <end position="74"/>
    </location>
</feature>
<feature type="transmembrane region" description="Helical" evidence="1">
    <location>
        <begin position="81"/>
        <end position="111"/>
    </location>
</feature>
<comment type="caution">
    <text evidence="2">The sequence shown here is derived from an EMBL/GenBank/DDBJ whole genome shotgun (WGS) entry which is preliminary data.</text>
</comment>
<keyword evidence="1" id="KW-0472">Membrane</keyword>
<sequence>MLSLERWNVDQVFVFDVGNGALLPLVLSVFGSSFLLFLLLRALFFLFFDICIFFISVVFFVFCIFFISVVFFVFCIFVTFVIFFCTFVIFVFFFCIFVVLFVFFFVCIFFFNDLFFLFDLFLVFLLIGVITSGCSTFRGRMGAELRGP</sequence>
<dbReference type="AlphaFoldDB" id="A0A6A3PC39"/>
<feature type="transmembrane region" description="Helical" evidence="1">
    <location>
        <begin position="21"/>
        <end position="40"/>
    </location>
</feature>
<reference evidence="2 3" key="1">
    <citation type="submission" date="2018-08" db="EMBL/GenBank/DDBJ databases">
        <title>Genomic investigation of the strawberry pathogen Phytophthora fragariae indicates pathogenicity is determined by transcriptional variation in three key races.</title>
        <authorList>
            <person name="Adams T.M."/>
            <person name="Armitage A.D."/>
            <person name="Sobczyk M.K."/>
            <person name="Bates H.J."/>
            <person name="Dunwell J.M."/>
            <person name="Nellist C.F."/>
            <person name="Harrison R.J."/>
        </authorList>
    </citation>
    <scope>NUCLEOTIDE SEQUENCE [LARGE SCALE GENOMIC DNA]</scope>
    <source>
        <strain evidence="2 3">NOV-71</strain>
    </source>
</reference>
<evidence type="ECO:0000256" key="1">
    <source>
        <dbReference type="SAM" id="Phobius"/>
    </source>
</evidence>
<protein>
    <submittedName>
        <fullName evidence="2">Uncharacterized protein</fullName>
    </submittedName>
</protein>
<dbReference type="Proteomes" id="UP000441208">
    <property type="component" value="Unassembled WGS sequence"/>
</dbReference>
<evidence type="ECO:0000313" key="3">
    <source>
        <dbReference type="Proteomes" id="UP000441208"/>
    </source>
</evidence>
<name>A0A6A3PC39_9STRA</name>
<evidence type="ECO:0000313" key="2">
    <source>
        <dbReference type="EMBL" id="KAE9053434.1"/>
    </source>
</evidence>
<proteinExistence type="predicted"/>
<keyword evidence="1" id="KW-0812">Transmembrane</keyword>
<gene>
    <name evidence="2" type="ORF">PF007_g32948</name>
</gene>
<keyword evidence="1" id="KW-1133">Transmembrane helix</keyword>
<organism evidence="2 3">
    <name type="scientific">Phytophthora fragariae</name>
    <dbReference type="NCBI Taxonomy" id="53985"/>
    <lineage>
        <taxon>Eukaryota</taxon>
        <taxon>Sar</taxon>
        <taxon>Stramenopiles</taxon>
        <taxon>Oomycota</taxon>
        <taxon>Peronosporomycetes</taxon>
        <taxon>Peronosporales</taxon>
        <taxon>Peronosporaceae</taxon>
        <taxon>Phytophthora</taxon>
    </lineage>
</organism>
<dbReference type="EMBL" id="QXFZ01011103">
    <property type="protein sequence ID" value="KAE9053434.1"/>
    <property type="molecule type" value="Genomic_DNA"/>
</dbReference>